<accession>A0A077ZWQ5</accession>
<gene>
    <name evidence="1" type="primary">Contig3960.g4237</name>
    <name evidence="1" type="ORF">STYLEM_3315</name>
</gene>
<protein>
    <submittedName>
        <fullName evidence="1">Uncharacterized protein</fullName>
    </submittedName>
</protein>
<dbReference type="EMBL" id="CCKQ01003212">
    <property type="protein sequence ID" value="CDW74320.1"/>
    <property type="molecule type" value="Genomic_DNA"/>
</dbReference>
<organism evidence="1 2">
    <name type="scientific">Stylonychia lemnae</name>
    <name type="common">Ciliate</name>
    <dbReference type="NCBI Taxonomy" id="5949"/>
    <lineage>
        <taxon>Eukaryota</taxon>
        <taxon>Sar</taxon>
        <taxon>Alveolata</taxon>
        <taxon>Ciliophora</taxon>
        <taxon>Intramacronucleata</taxon>
        <taxon>Spirotrichea</taxon>
        <taxon>Stichotrichia</taxon>
        <taxon>Sporadotrichida</taxon>
        <taxon>Oxytrichidae</taxon>
        <taxon>Stylonychinae</taxon>
        <taxon>Stylonychia</taxon>
    </lineage>
</organism>
<evidence type="ECO:0000313" key="1">
    <source>
        <dbReference type="EMBL" id="CDW74320.1"/>
    </source>
</evidence>
<dbReference type="Proteomes" id="UP000039865">
    <property type="component" value="Unassembled WGS sequence"/>
</dbReference>
<evidence type="ECO:0000313" key="2">
    <source>
        <dbReference type="Proteomes" id="UP000039865"/>
    </source>
</evidence>
<proteinExistence type="predicted"/>
<dbReference type="AlphaFoldDB" id="A0A077ZWQ5"/>
<sequence>MIATSPIKFAAALHQVFESTVNNVKYYFGGQQQIEKQEQQVTTLLDVRAEDGYTLQTDQQNQEQKTEIFAGVFERKRNKLDDISDSVNETLDYYLVSSTKAIVGGVYNGISWGVSKIFGGRQTDSHRVSLSDGYFLLIFKDFRWEDERYQTV</sequence>
<name>A0A077ZWQ5_STYLE</name>
<reference evidence="1 2" key="1">
    <citation type="submission" date="2014-06" db="EMBL/GenBank/DDBJ databases">
        <authorList>
            <person name="Swart Estienne"/>
        </authorList>
    </citation>
    <scope>NUCLEOTIDE SEQUENCE [LARGE SCALE GENOMIC DNA]</scope>
    <source>
        <strain evidence="1 2">130c</strain>
    </source>
</reference>
<keyword evidence="2" id="KW-1185">Reference proteome</keyword>
<dbReference type="InParanoid" id="A0A077ZWQ5"/>